<dbReference type="Proteomes" id="UP000243629">
    <property type="component" value="Unassembled WGS sequence"/>
</dbReference>
<keyword evidence="6 8" id="KW-1133">Transmembrane helix</keyword>
<dbReference type="OrthoDB" id="9796260at2"/>
<protein>
    <submittedName>
        <fullName evidence="9">Iron complex transport system permease protein</fullName>
    </submittedName>
</protein>
<organism evidence="9 10">
    <name type="scientific">Halopseudomonas yangmingensis</name>
    <dbReference type="NCBI Taxonomy" id="1720063"/>
    <lineage>
        <taxon>Bacteria</taxon>
        <taxon>Pseudomonadati</taxon>
        <taxon>Pseudomonadota</taxon>
        <taxon>Gammaproteobacteria</taxon>
        <taxon>Pseudomonadales</taxon>
        <taxon>Pseudomonadaceae</taxon>
        <taxon>Halopseudomonas</taxon>
    </lineage>
</organism>
<dbReference type="AlphaFoldDB" id="A0A1I4PB62"/>
<dbReference type="InterPro" id="IPR037294">
    <property type="entry name" value="ABC_BtuC-like"/>
</dbReference>
<evidence type="ECO:0000256" key="3">
    <source>
        <dbReference type="ARBA" id="ARBA00022448"/>
    </source>
</evidence>
<gene>
    <name evidence="9" type="ORF">SAMN05216217_102220</name>
</gene>
<feature type="transmembrane region" description="Helical" evidence="8">
    <location>
        <begin position="12"/>
        <end position="30"/>
    </location>
</feature>
<dbReference type="STRING" id="1720063.SAMN05216217_102220"/>
<comment type="similarity">
    <text evidence="2">Belongs to the binding-protein-dependent transport system permease family. FecCD subfamily.</text>
</comment>
<dbReference type="InterPro" id="IPR000522">
    <property type="entry name" value="ABC_transptr_permease_BtuC"/>
</dbReference>
<dbReference type="GO" id="GO:0033214">
    <property type="term" value="P:siderophore-iron import into cell"/>
    <property type="evidence" value="ECO:0007669"/>
    <property type="project" value="TreeGrafter"/>
</dbReference>
<evidence type="ECO:0000256" key="4">
    <source>
        <dbReference type="ARBA" id="ARBA00022475"/>
    </source>
</evidence>
<keyword evidence="3" id="KW-0813">Transport</keyword>
<dbReference type="GO" id="GO:0022857">
    <property type="term" value="F:transmembrane transporter activity"/>
    <property type="evidence" value="ECO:0007669"/>
    <property type="project" value="InterPro"/>
</dbReference>
<dbReference type="PANTHER" id="PTHR30472:SF19">
    <property type="entry name" value="PETROBACTIN IMPORT SYSTEM PERMEASE PROTEIN YCLO"/>
    <property type="match status" value="1"/>
</dbReference>
<dbReference type="PANTHER" id="PTHR30472">
    <property type="entry name" value="FERRIC ENTEROBACTIN TRANSPORT SYSTEM PERMEASE PROTEIN"/>
    <property type="match status" value="1"/>
</dbReference>
<keyword evidence="10" id="KW-1185">Reference proteome</keyword>
<evidence type="ECO:0000256" key="6">
    <source>
        <dbReference type="ARBA" id="ARBA00022989"/>
    </source>
</evidence>
<reference evidence="10" key="1">
    <citation type="submission" date="2016-10" db="EMBL/GenBank/DDBJ databases">
        <authorList>
            <person name="Varghese N."/>
            <person name="Submissions S."/>
        </authorList>
    </citation>
    <scope>NUCLEOTIDE SEQUENCE [LARGE SCALE GENOMIC DNA]</scope>
    <source>
        <strain evidence="10">DSM 24213</strain>
    </source>
</reference>
<feature type="transmembrane region" description="Helical" evidence="8">
    <location>
        <begin position="107"/>
        <end position="126"/>
    </location>
</feature>
<dbReference type="Gene3D" id="1.10.3470.10">
    <property type="entry name" value="ABC transporter involved in vitamin B12 uptake, BtuC"/>
    <property type="match status" value="1"/>
</dbReference>
<sequence length="319" mass="34617">MGLTLNPVWRLSLLALLAAFCAVGFMTLRVQTDWGFILEYRGPRLLAMLLVAWAIGLSTVLFQSITQNRVLTPALLGFDVLFLLVQVVVLLIWGAAQWQGLALPLRFGLEVLAVVLLALLIFRLLFSGAVRSLHLLILIGILAGILFRELADLLLRLLDPGVLAIDRGRSAASFNRINVSLLGVSAAFVGAASLYVLWVWRKLDVLVLGRDIAVNLGLDYQRLVLRLLVVIAVLVAAATALVGPTLFFGLLVANLAYVLMGTQQHHWTLPASVCVGVICLFGGQLLLEHVLVSSLPLSRVIELAGGLLFIALLLRGVRQ</sequence>
<name>A0A1I4PB62_9GAMM</name>
<feature type="transmembrane region" description="Helical" evidence="8">
    <location>
        <begin position="74"/>
        <end position="95"/>
    </location>
</feature>
<accession>A0A1I4PB62</accession>
<feature type="transmembrane region" description="Helical" evidence="8">
    <location>
        <begin position="42"/>
        <end position="62"/>
    </location>
</feature>
<keyword evidence="4" id="KW-1003">Cell membrane</keyword>
<evidence type="ECO:0000256" key="5">
    <source>
        <dbReference type="ARBA" id="ARBA00022692"/>
    </source>
</evidence>
<evidence type="ECO:0000256" key="8">
    <source>
        <dbReference type="SAM" id="Phobius"/>
    </source>
</evidence>
<feature type="transmembrane region" description="Helical" evidence="8">
    <location>
        <begin position="227"/>
        <end position="260"/>
    </location>
</feature>
<proteinExistence type="inferred from homology"/>
<dbReference type="SUPFAM" id="SSF81345">
    <property type="entry name" value="ABC transporter involved in vitamin B12 uptake, BtuC"/>
    <property type="match status" value="1"/>
</dbReference>
<evidence type="ECO:0000313" key="10">
    <source>
        <dbReference type="Proteomes" id="UP000243629"/>
    </source>
</evidence>
<feature type="transmembrane region" description="Helical" evidence="8">
    <location>
        <begin position="267"/>
        <end position="287"/>
    </location>
</feature>
<keyword evidence="7 8" id="KW-0472">Membrane</keyword>
<evidence type="ECO:0000256" key="1">
    <source>
        <dbReference type="ARBA" id="ARBA00004651"/>
    </source>
</evidence>
<evidence type="ECO:0000256" key="7">
    <source>
        <dbReference type="ARBA" id="ARBA00023136"/>
    </source>
</evidence>
<dbReference type="EMBL" id="FOUI01000002">
    <property type="protein sequence ID" value="SFM24949.1"/>
    <property type="molecule type" value="Genomic_DNA"/>
</dbReference>
<comment type="subcellular location">
    <subcellularLocation>
        <location evidence="1">Cell membrane</location>
        <topology evidence="1">Multi-pass membrane protein</topology>
    </subcellularLocation>
</comment>
<keyword evidence="5 8" id="KW-0812">Transmembrane</keyword>
<feature type="transmembrane region" description="Helical" evidence="8">
    <location>
        <begin position="299"/>
        <end position="317"/>
    </location>
</feature>
<dbReference type="GO" id="GO:0005886">
    <property type="term" value="C:plasma membrane"/>
    <property type="evidence" value="ECO:0007669"/>
    <property type="project" value="UniProtKB-SubCell"/>
</dbReference>
<feature type="transmembrane region" description="Helical" evidence="8">
    <location>
        <begin position="179"/>
        <end position="200"/>
    </location>
</feature>
<dbReference type="RefSeq" id="WP_093472721.1">
    <property type="nucleotide sequence ID" value="NZ_FOUI01000002.1"/>
</dbReference>
<evidence type="ECO:0000256" key="2">
    <source>
        <dbReference type="ARBA" id="ARBA00007935"/>
    </source>
</evidence>
<evidence type="ECO:0000313" key="9">
    <source>
        <dbReference type="EMBL" id="SFM24949.1"/>
    </source>
</evidence>
<dbReference type="Pfam" id="PF01032">
    <property type="entry name" value="FecCD"/>
    <property type="match status" value="1"/>
</dbReference>